<dbReference type="PROSITE" id="PS51330">
    <property type="entry name" value="DHFR_2"/>
    <property type="match status" value="1"/>
</dbReference>
<comment type="similarity">
    <text evidence="2">Belongs to the dihydrofolate reductase family.</text>
</comment>
<organism evidence="8 9">
    <name type="scientific">Syntrophobotulus glycolicus (strain DSM 8271 / FlGlyR)</name>
    <dbReference type="NCBI Taxonomy" id="645991"/>
    <lineage>
        <taxon>Bacteria</taxon>
        <taxon>Bacillati</taxon>
        <taxon>Bacillota</taxon>
        <taxon>Clostridia</taxon>
        <taxon>Eubacteriales</taxon>
        <taxon>Desulfitobacteriaceae</taxon>
        <taxon>Syntrophobotulus</taxon>
    </lineage>
</organism>
<dbReference type="EMBL" id="CP002547">
    <property type="protein sequence ID" value="ADY54672.1"/>
    <property type="molecule type" value="Genomic_DNA"/>
</dbReference>
<evidence type="ECO:0000256" key="6">
    <source>
        <dbReference type="ARBA" id="ARBA00023002"/>
    </source>
</evidence>
<dbReference type="Gene3D" id="3.40.430.10">
    <property type="entry name" value="Dihydrofolate Reductase, subunit A"/>
    <property type="match status" value="1"/>
</dbReference>
<keyword evidence="9" id="KW-1185">Reference proteome</keyword>
<keyword evidence="5" id="KW-0521">NADP</keyword>
<evidence type="ECO:0000256" key="3">
    <source>
        <dbReference type="ARBA" id="ARBA00012856"/>
    </source>
</evidence>
<dbReference type="GO" id="GO:0046654">
    <property type="term" value="P:tetrahydrofolate biosynthetic process"/>
    <property type="evidence" value="ECO:0007669"/>
    <property type="project" value="UniProtKB-UniPathway"/>
</dbReference>
<dbReference type="InterPro" id="IPR024072">
    <property type="entry name" value="DHFR-like_dom_sf"/>
</dbReference>
<dbReference type="InterPro" id="IPR001796">
    <property type="entry name" value="DHFR_dom"/>
</dbReference>
<dbReference type="GO" id="GO:0006730">
    <property type="term" value="P:one-carbon metabolic process"/>
    <property type="evidence" value="ECO:0007669"/>
    <property type="project" value="UniProtKB-KW"/>
</dbReference>
<accession>F0SXC6</accession>
<dbReference type="STRING" id="645991.Sgly_0305"/>
<dbReference type="AlphaFoldDB" id="F0SXC6"/>
<dbReference type="RefSeq" id="WP_013623543.1">
    <property type="nucleotide sequence ID" value="NC_015172.1"/>
</dbReference>
<evidence type="ECO:0000256" key="2">
    <source>
        <dbReference type="ARBA" id="ARBA00009539"/>
    </source>
</evidence>
<dbReference type="CDD" id="cd00209">
    <property type="entry name" value="DHFR"/>
    <property type="match status" value="1"/>
</dbReference>
<evidence type="ECO:0000256" key="4">
    <source>
        <dbReference type="ARBA" id="ARBA00022563"/>
    </source>
</evidence>
<evidence type="ECO:0000256" key="1">
    <source>
        <dbReference type="ARBA" id="ARBA00004903"/>
    </source>
</evidence>
<evidence type="ECO:0000313" key="8">
    <source>
        <dbReference type="EMBL" id="ADY54672.1"/>
    </source>
</evidence>
<dbReference type="GO" id="GO:0046452">
    <property type="term" value="P:dihydrofolate metabolic process"/>
    <property type="evidence" value="ECO:0007669"/>
    <property type="project" value="TreeGrafter"/>
</dbReference>
<reference evidence="9" key="2">
    <citation type="submission" date="2011-02" db="EMBL/GenBank/DDBJ databases">
        <title>The complete genome of Syntrophobotulus glycolicus DSM 8271.</title>
        <authorList>
            <person name="Lucas S."/>
            <person name="Copeland A."/>
            <person name="Lapidus A."/>
            <person name="Bruce D."/>
            <person name="Goodwin L."/>
            <person name="Pitluck S."/>
            <person name="Kyrpides N."/>
            <person name="Mavromatis K."/>
            <person name="Pagani I."/>
            <person name="Ivanova N."/>
            <person name="Mikhailova N."/>
            <person name="Chertkov O."/>
            <person name="Held B."/>
            <person name="Detter J.C."/>
            <person name="Tapia R."/>
            <person name="Han C."/>
            <person name="Land M."/>
            <person name="Hauser L."/>
            <person name="Markowitz V."/>
            <person name="Cheng J.-F."/>
            <person name="Hugenholtz P."/>
            <person name="Woyke T."/>
            <person name="Wu D."/>
            <person name="Spring S."/>
            <person name="Schroeder M."/>
            <person name="Brambilla E."/>
            <person name="Klenk H.-P."/>
            <person name="Eisen J.A."/>
        </authorList>
    </citation>
    <scope>NUCLEOTIDE SEQUENCE [LARGE SCALE GENOMIC DNA]</scope>
    <source>
        <strain evidence="9">DSM 8271 / FlGlyR</strain>
    </source>
</reference>
<comment type="pathway">
    <text evidence="1">Cofactor biosynthesis; tetrahydrofolate biosynthesis; 5,6,7,8-tetrahydrofolate from 7,8-dihydrofolate: step 1/1.</text>
</comment>
<gene>
    <name evidence="8" type="ordered locus">Sgly_0305</name>
</gene>
<dbReference type="GO" id="GO:0050661">
    <property type="term" value="F:NADP binding"/>
    <property type="evidence" value="ECO:0007669"/>
    <property type="project" value="InterPro"/>
</dbReference>
<dbReference type="PANTHER" id="PTHR48069">
    <property type="entry name" value="DIHYDROFOLATE REDUCTASE"/>
    <property type="match status" value="1"/>
</dbReference>
<dbReference type="OrthoDB" id="9804315at2"/>
<protein>
    <recommendedName>
        <fullName evidence="3">dihydrofolate reductase</fullName>
        <ecNumber evidence="3">1.5.1.3</ecNumber>
    </recommendedName>
</protein>
<proteinExistence type="inferred from homology"/>
<dbReference type="UniPathway" id="UPA00077">
    <property type="reaction ID" value="UER00158"/>
</dbReference>
<dbReference type="InterPro" id="IPR012259">
    <property type="entry name" value="DHFR"/>
</dbReference>
<dbReference type="KEGG" id="sgy:Sgly_0305"/>
<dbReference type="eggNOG" id="COG0262">
    <property type="taxonomic scope" value="Bacteria"/>
</dbReference>
<dbReference type="SUPFAM" id="SSF53597">
    <property type="entry name" value="Dihydrofolate reductase-like"/>
    <property type="match status" value="1"/>
</dbReference>
<reference evidence="8 9" key="1">
    <citation type="journal article" date="2011" name="Stand. Genomic Sci.">
        <title>Complete genome sequence of Syntrophobotulus glycolicus type strain (FlGlyR).</title>
        <authorList>
            <person name="Han C."/>
            <person name="Mwirichia R."/>
            <person name="Chertkov O."/>
            <person name="Held B."/>
            <person name="Lapidus A."/>
            <person name="Nolan M."/>
            <person name="Lucas S."/>
            <person name="Hammon N."/>
            <person name="Deshpande S."/>
            <person name="Cheng J.F."/>
            <person name="Tapia R."/>
            <person name="Goodwin L."/>
            <person name="Pitluck S."/>
            <person name="Huntemann M."/>
            <person name="Liolios K."/>
            <person name="Ivanova N."/>
            <person name="Pagani I."/>
            <person name="Mavromatis K."/>
            <person name="Ovchinikova G."/>
            <person name="Pati A."/>
            <person name="Chen A."/>
            <person name="Palaniappan K."/>
            <person name="Land M."/>
            <person name="Hauser L."/>
            <person name="Brambilla E.M."/>
            <person name="Rohde M."/>
            <person name="Spring S."/>
            <person name="Sikorski J."/>
            <person name="Goker M."/>
            <person name="Woyke T."/>
            <person name="Bristow J."/>
            <person name="Eisen J.A."/>
            <person name="Markowitz V."/>
            <person name="Hugenholtz P."/>
            <person name="Kyrpides N.C."/>
            <person name="Klenk H.P."/>
            <person name="Detter J.C."/>
        </authorList>
    </citation>
    <scope>NUCLEOTIDE SEQUENCE [LARGE SCALE GENOMIC DNA]</scope>
    <source>
        <strain evidence="9">DSM 8271 / FlGlyR</strain>
    </source>
</reference>
<name>F0SXC6_SYNGF</name>
<sequence length="169" mass="19519">MKALVAVDLNWGIGYRGNLLKRIPEDMKLFKRLTLGKVVIMGRATFESLPGKEALKDRINIVLSKNDDYEKANVTVCHSLQELFPEIQKYSSEDIFIIGGETIYSQLLPFCSQAYITKIQNKYAADKYFPNIDQDRSWKLVSQSDLKIYEDIQFFFTEYVKIKEGENNG</sequence>
<dbReference type="Pfam" id="PF00186">
    <property type="entry name" value="DHFR_1"/>
    <property type="match status" value="1"/>
</dbReference>
<dbReference type="PRINTS" id="PR00070">
    <property type="entry name" value="DHFR"/>
</dbReference>
<dbReference type="Proteomes" id="UP000007488">
    <property type="component" value="Chromosome"/>
</dbReference>
<keyword evidence="4" id="KW-0554">One-carbon metabolism</keyword>
<keyword evidence="6 8" id="KW-0560">Oxidoreductase</keyword>
<evidence type="ECO:0000259" key="7">
    <source>
        <dbReference type="PROSITE" id="PS51330"/>
    </source>
</evidence>
<dbReference type="GO" id="GO:0046655">
    <property type="term" value="P:folic acid metabolic process"/>
    <property type="evidence" value="ECO:0007669"/>
    <property type="project" value="TreeGrafter"/>
</dbReference>
<evidence type="ECO:0000313" key="9">
    <source>
        <dbReference type="Proteomes" id="UP000007488"/>
    </source>
</evidence>
<feature type="domain" description="DHFR" evidence="7">
    <location>
        <begin position="1"/>
        <end position="169"/>
    </location>
</feature>
<dbReference type="GO" id="GO:0004146">
    <property type="term" value="F:dihydrofolate reductase activity"/>
    <property type="evidence" value="ECO:0007669"/>
    <property type="project" value="UniProtKB-EC"/>
</dbReference>
<dbReference type="HOGENOM" id="CLU_043966_5_2_9"/>
<dbReference type="EC" id="1.5.1.3" evidence="3"/>
<evidence type="ECO:0000256" key="5">
    <source>
        <dbReference type="ARBA" id="ARBA00022857"/>
    </source>
</evidence>
<dbReference type="PANTHER" id="PTHR48069:SF3">
    <property type="entry name" value="DIHYDROFOLATE REDUCTASE"/>
    <property type="match status" value="1"/>
</dbReference>